<feature type="transmembrane region" description="Helical" evidence="7">
    <location>
        <begin position="378"/>
        <end position="397"/>
    </location>
</feature>
<comment type="caution">
    <text evidence="8">The sequence shown here is derived from an EMBL/GenBank/DDBJ whole genome shotgun (WGS) entry which is preliminary data.</text>
</comment>
<sequence>MIIRWIKSLGPGLITAALVFGPGSLTITSKLGAVYGYQLLWVILVAVVLMLTFTGMGARIGLAANTSLINLFREKWGNAAAWIAGFGLFFVTASFQAGNTVGAGLALSESLGGANAQWIVFISLLAISLLFFKSFYKVLEKVMILMVAIMLISFLLTLVLAPPDFGEVVNGLIPAIPKDSFVLVIALVASSFSIAGAFYQSYLVQEKGWNKSQKQEALTESFTGIMVLGIISSMIMLSAATILYPKGVGVSSAGDMGLALAPVYGQFSFLVFMLGLFGASFSSLLGNASIGGTLLADALSLGRDLNGLPVKLLISLVIVIGAAVALIFGRLPLELIVFAQGITIFAVPFIGFGLFLIGNDANIMGELKNKKLSNILGVLGLLVLLTLAVSNGINLFLK</sequence>
<organism evidence="8 9">
    <name type="scientific">Cyclobacterium plantarum</name>
    <dbReference type="NCBI Taxonomy" id="2716263"/>
    <lineage>
        <taxon>Bacteria</taxon>
        <taxon>Pseudomonadati</taxon>
        <taxon>Bacteroidota</taxon>
        <taxon>Cytophagia</taxon>
        <taxon>Cytophagales</taxon>
        <taxon>Cyclobacteriaceae</taxon>
        <taxon>Cyclobacterium</taxon>
    </lineage>
</organism>
<protein>
    <submittedName>
        <fullName evidence="8">Divalent metal cation transporter</fullName>
    </submittedName>
</protein>
<dbReference type="NCBIfam" id="NF037982">
    <property type="entry name" value="Nramp_1"/>
    <property type="match status" value="1"/>
</dbReference>
<evidence type="ECO:0000256" key="7">
    <source>
        <dbReference type="SAM" id="Phobius"/>
    </source>
</evidence>
<evidence type="ECO:0000256" key="3">
    <source>
        <dbReference type="ARBA" id="ARBA00022692"/>
    </source>
</evidence>
<proteinExistence type="predicted"/>
<dbReference type="Pfam" id="PF01566">
    <property type="entry name" value="Nramp"/>
    <property type="match status" value="1"/>
</dbReference>
<evidence type="ECO:0000256" key="1">
    <source>
        <dbReference type="ARBA" id="ARBA00004141"/>
    </source>
</evidence>
<feature type="transmembrane region" description="Helical" evidence="7">
    <location>
        <begin position="35"/>
        <end position="58"/>
    </location>
</feature>
<feature type="transmembrane region" description="Helical" evidence="7">
    <location>
        <begin position="264"/>
        <end position="287"/>
    </location>
</feature>
<feature type="transmembrane region" description="Helical" evidence="7">
    <location>
        <begin position="79"/>
        <end position="98"/>
    </location>
</feature>
<keyword evidence="3 7" id="KW-0812">Transmembrane</keyword>
<keyword evidence="9" id="KW-1185">Reference proteome</keyword>
<evidence type="ECO:0000313" key="8">
    <source>
        <dbReference type="EMBL" id="NHE59546.1"/>
    </source>
</evidence>
<dbReference type="RefSeq" id="WP_166151063.1">
    <property type="nucleotide sequence ID" value="NZ_JAANYN010000014.1"/>
</dbReference>
<feature type="transmembrane region" description="Helical" evidence="7">
    <location>
        <begin position="335"/>
        <end position="357"/>
    </location>
</feature>
<comment type="subcellular location">
    <subcellularLocation>
        <location evidence="1">Membrane</location>
        <topology evidence="1">Multi-pass membrane protein</topology>
    </subcellularLocation>
</comment>
<keyword evidence="2" id="KW-0813">Transport</keyword>
<evidence type="ECO:0000256" key="2">
    <source>
        <dbReference type="ARBA" id="ARBA00022448"/>
    </source>
</evidence>
<evidence type="ECO:0000256" key="4">
    <source>
        <dbReference type="ARBA" id="ARBA00022847"/>
    </source>
</evidence>
<evidence type="ECO:0000313" key="9">
    <source>
        <dbReference type="Proteomes" id="UP000649799"/>
    </source>
</evidence>
<keyword evidence="5 7" id="KW-1133">Transmembrane helix</keyword>
<feature type="transmembrane region" description="Helical" evidence="7">
    <location>
        <begin position="308"/>
        <end position="329"/>
    </location>
</feature>
<feature type="transmembrane region" description="Helical" evidence="7">
    <location>
        <begin position="225"/>
        <end position="244"/>
    </location>
</feature>
<feature type="transmembrane region" description="Helical" evidence="7">
    <location>
        <begin position="181"/>
        <end position="204"/>
    </location>
</feature>
<dbReference type="PANTHER" id="PTHR11706:SF33">
    <property type="entry name" value="NATURAL RESISTANCE-ASSOCIATED MACROPHAGE PROTEIN 2"/>
    <property type="match status" value="1"/>
</dbReference>
<dbReference type="EMBL" id="JAANYN010000014">
    <property type="protein sequence ID" value="NHE59546.1"/>
    <property type="molecule type" value="Genomic_DNA"/>
</dbReference>
<evidence type="ECO:0000256" key="5">
    <source>
        <dbReference type="ARBA" id="ARBA00022989"/>
    </source>
</evidence>
<name>A0ABX0HGM8_9BACT</name>
<evidence type="ECO:0000256" key="6">
    <source>
        <dbReference type="ARBA" id="ARBA00023136"/>
    </source>
</evidence>
<accession>A0ABX0HGM8</accession>
<reference evidence="8 9" key="1">
    <citation type="submission" date="2020-03" db="EMBL/GenBank/DDBJ databases">
        <title>Cyclobacterium plantarum sp. nov., a marine bacterium isolated from a coastal-marine wetland.</title>
        <authorList>
            <person name="Sanchez-Porro C."/>
            <person name="Ventosa A."/>
            <person name="Amoozegar M."/>
        </authorList>
    </citation>
    <scope>NUCLEOTIDE SEQUENCE [LARGE SCALE GENOMIC DNA]</scope>
    <source>
        <strain evidence="8 9">GBPx2</strain>
    </source>
</reference>
<keyword evidence="6 7" id="KW-0472">Membrane</keyword>
<dbReference type="Proteomes" id="UP000649799">
    <property type="component" value="Unassembled WGS sequence"/>
</dbReference>
<feature type="transmembrane region" description="Helical" evidence="7">
    <location>
        <begin position="118"/>
        <end position="136"/>
    </location>
</feature>
<dbReference type="InterPro" id="IPR001046">
    <property type="entry name" value="NRAMP_fam"/>
</dbReference>
<gene>
    <name evidence="8" type="ORF">G9Q97_22280</name>
</gene>
<dbReference type="PANTHER" id="PTHR11706">
    <property type="entry name" value="SOLUTE CARRIER PROTEIN FAMILY 11 MEMBER"/>
    <property type="match status" value="1"/>
</dbReference>
<keyword evidence="4" id="KW-0769">Symport</keyword>
<feature type="transmembrane region" description="Helical" evidence="7">
    <location>
        <begin position="143"/>
        <end position="161"/>
    </location>
</feature>